<dbReference type="InterPro" id="IPR022932">
    <property type="entry name" value="YjcG"/>
</dbReference>
<reference evidence="3 4" key="1">
    <citation type="submission" date="2023-07" db="EMBL/GenBank/DDBJ databases">
        <title>Genomic Encyclopedia of Type Strains, Phase IV (KMG-IV): sequencing the most valuable type-strain genomes for metagenomic binning, comparative biology and taxonomic classification.</title>
        <authorList>
            <person name="Goeker M."/>
        </authorList>
    </citation>
    <scope>NUCLEOTIDE SEQUENCE [LARGE SCALE GENOMIC DNA]</scope>
    <source>
        <strain evidence="3 4">DSM 12751</strain>
    </source>
</reference>
<dbReference type="EMBL" id="JAUSTY010000024">
    <property type="protein sequence ID" value="MDQ0168151.1"/>
    <property type="molecule type" value="Genomic_DNA"/>
</dbReference>
<evidence type="ECO:0000313" key="4">
    <source>
        <dbReference type="Proteomes" id="UP001235840"/>
    </source>
</evidence>
<evidence type="ECO:0000256" key="1">
    <source>
        <dbReference type="ARBA" id="ARBA00022801"/>
    </source>
</evidence>
<feature type="active site" description="Proton acceptor" evidence="2">
    <location>
        <position position="116"/>
    </location>
</feature>
<feature type="short sequence motif" description="HXTX 1" evidence="2">
    <location>
        <begin position="34"/>
        <end position="37"/>
    </location>
</feature>
<dbReference type="PANTHER" id="PTHR40037:SF1">
    <property type="entry name" value="PHOSPHOESTERASE SAOUHSC_00951-RELATED"/>
    <property type="match status" value="1"/>
</dbReference>
<sequence>MRLGIVIFPGQDLQERANSYRKRYDPHYKLISPHLTLKEAFDAESNQVGAIVEHLKTIADQTSAFDLFINKVSHFQPTNNVIYFAVQESSELLDLYTNLQSSELLQHEKPYAFVPHITIGQKMMDDELKDVYARLRTEKMEYTVPVQQFHLVEQQEDKKWSIYQSFALKQNH</sequence>
<dbReference type="HAMAP" id="MF_01444">
    <property type="entry name" value="2H_phosphoesterase_YjcG"/>
    <property type="match status" value="1"/>
</dbReference>
<keyword evidence="1 2" id="KW-0378">Hydrolase</keyword>
<proteinExistence type="inferred from homology"/>
<dbReference type="EC" id="3.1.-.-" evidence="2"/>
<dbReference type="SUPFAM" id="SSF55144">
    <property type="entry name" value="LigT-like"/>
    <property type="match status" value="1"/>
</dbReference>
<dbReference type="PANTHER" id="PTHR40037">
    <property type="entry name" value="PHOSPHOESTERASE YJCG-RELATED"/>
    <property type="match status" value="1"/>
</dbReference>
<evidence type="ECO:0000313" key="3">
    <source>
        <dbReference type="EMBL" id="MDQ0168151.1"/>
    </source>
</evidence>
<dbReference type="InterPro" id="IPR050580">
    <property type="entry name" value="2H_phosphoesterase_YjcG-like"/>
</dbReference>
<dbReference type="Gene3D" id="3.90.1140.10">
    <property type="entry name" value="Cyclic phosphodiesterase"/>
    <property type="match status" value="1"/>
</dbReference>
<name>A0ABT9W4I9_9BACI</name>
<dbReference type="NCBIfam" id="NF010223">
    <property type="entry name" value="PRK13679.1"/>
    <property type="match status" value="1"/>
</dbReference>
<comment type="caution">
    <text evidence="3">The sequence shown here is derived from an EMBL/GenBank/DDBJ whole genome shotgun (WGS) entry which is preliminary data.</text>
</comment>
<organism evidence="3 4">
    <name type="scientific">Caldalkalibacillus horti</name>
    <dbReference type="NCBI Taxonomy" id="77523"/>
    <lineage>
        <taxon>Bacteria</taxon>
        <taxon>Bacillati</taxon>
        <taxon>Bacillota</taxon>
        <taxon>Bacilli</taxon>
        <taxon>Bacillales</taxon>
        <taxon>Bacillaceae</taxon>
        <taxon>Caldalkalibacillus</taxon>
    </lineage>
</organism>
<evidence type="ECO:0000256" key="2">
    <source>
        <dbReference type="HAMAP-Rule" id="MF_01444"/>
    </source>
</evidence>
<accession>A0ABT9W4I9</accession>
<keyword evidence="3" id="KW-0436">Ligase</keyword>
<dbReference type="Pfam" id="PF13563">
    <property type="entry name" value="2_5_RNA_ligase2"/>
    <property type="match status" value="1"/>
</dbReference>
<dbReference type="Proteomes" id="UP001235840">
    <property type="component" value="Unassembled WGS sequence"/>
</dbReference>
<dbReference type="GO" id="GO:0016874">
    <property type="term" value="F:ligase activity"/>
    <property type="evidence" value="ECO:0007669"/>
    <property type="project" value="UniProtKB-KW"/>
</dbReference>
<comment type="similarity">
    <text evidence="2">Belongs to the 2H phosphoesterase superfamily. YjcG family.</text>
</comment>
<protein>
    <recommendedName>
        <fullName evidence="2">Putative phosphoesterase J2S11_004103</fullName>
        <ecNumber evidence="2">3.1.-.-</ecNumber>
    </recommendedName>
</protein>
<feature type="short sequence motif" description="HXTX 2" evidence="2">
    <location>
        <begin position="116"/>
        <end position="119"/>
    </location>
</feature>
<keyword evidence="4" id="KW-1185">Reference proteome</keyword>
<gene>
    <name evidence="3" type="ORF">J2S11_004103</name>
</gene>
<dbReference type="RefSeq" id="WP_307397678.1">
    <property type="nucleotide sequence ID" value="NZ_BAAADK010000047.1"/>
</dbReference>
<feature type="active site" description="Proton donor" evidence="2">
    <location>
        <position position="34"/>
    </location>
</feature>
<dbReference type="InterPro" id="IPR009097">
    <property type="entry name" value="Cyclic_Pdiesterase"/>
</dbReference>